<dbReference type="PROSITE" id="PS00110">
    <property type="entry name" value="PYRUVATE_KINASE"/>
    <property type="match status" value="1"/>
</dbReference>
<keyword evidence="13" id="KW-0670">Pyruvate</keyword>
<dbReference type="FunFam" id="3.20.20.60:FF:000001">
    <property type="entry name" value="Pyruvate kinase"/>
    <property type="match status" value="1"/>
</dbReference>
<dbReference type="GO" id="GO:0000287">
    <property type="term" value="F:magnesium ion binding"/>
    <property type="evidence" value="ECO:0007669"/>
    <property type="project" value="InterPro"/>
</dbReference>
<evidence type="ECO:0000256" key="2">
    <source>
        <dbReference type="ARBA" id="ARBA00001958"/>
    </source>
</evidence>
<dbReference type="Gene3D" id="2.120.10.80">
    <property type="entry name" value="Kelch-type beta propeller"/>
    <property type="match status" value="2"/>
</dbReference>
<comment type="pathway">
    <text evidence="3 15">Carbohydrate degradation; glycolysis; pyruvate from D-glyceraldehyde 3-phosphate: step 5/5.</text>
</comment>
<evidence type="ECO:0000256" key="9">
    <source>
        <dbReference type="ARBA" id="ARBA00022777"/>
    </source>
</evidence>
<dbReference type="SUPFAM" id="SSF50800">
    <property type="entry name" value="PK beta-barrel domain-like"/>
    <property type="match status" value="1"/>
</dbReference>
<dbReference type="Pfam" id="PF02887">
    <property type="entry name" value="PK_C"/>
    <property type="match status" value="1"/>
</dbReference>
<evidence type="ECO:0000256" key="6">
    <source>
        <dbReference type="ARBA" id="ARBA00022679"/>
    </source>
</evidence>
<dbReference type="InterPro" id="IPR015915">
    <property type="entry name" value="Kelch-typ_b-propeller"/>
</dbReference>
<evidence type="ECO:0000256" key="1">
    <source>
        <dbReference type="ARBA" id="ARBA00001946"/>
    </source>
</evidence>
<evidence type="ECO:0000256" key="11">
    <source>
        <dbReference type="ARBA" id="ARBA00022842"/>
    </source>
</evidence>
<dbReference type="GO" id="GO:0006950">
    <property type="term" value="P:response to stress"/>
    <property type="evidence" value="ECO:0007669"/>
    <property type="project" value="UniProtKB-ARBA"/>
</dbReference>
<accession>A0AAD8PFK2</accession>
<dbReference type="InterPro" id="IPR015813">
    <property type="entry name" value="Pyrv/PenolPyrv_kinase-like_dom"/>
</dbReference>
<dbReference type="EC" id="2.7.1.40" evidence="5 15"/>
<evidence type="ECO:0000256" key="7">
    <source>
        <dbReference type="ARBA" id="ARBA00022723"/>
    </source>
</evidence>
<keyword evidence="12 15" id="KW-0324">Glycolysis</keyword>
<feature type="region of interest" description="Disordered" evidence="16">
    <location>
        <begin position="434"/>
        <end position="472"/>
    </location>
</feature>
<dbReference type="Pfam" id="PF24681">
    <property type="entry name" value="Kelch_KLHDC2_KLHL20_DRC7"/>
    <property type="match status" value="1"/>
</dbReference>
<dbReference type="InterPro" id="IPR015806">
    <property type="entry name" value="Pyrv_Knase_insert_dom_sf"/>
</dbReference>
<evidence type="ECO:0000259" key="17">
    <source>
        <dbReference type="Pfam" id="PF00224"/>
    </source>
</evidence>
<evidence type="ECO:0000256" key="15">
    <source>
        <dbReference type="RuleBase" id="RU000504"/>
    </source>
</evidence>
<dbReference type="GO" id="GO:0005524">
    <property type="term" value="F:ATP binding"/>
    <property type="evidence" value="ECO:0007669"/>
    <property type="project" value="UniProtKB-KW"/>
</dbReference>
<dbReference type="InterPro" id="IPR036918">
    <property type="entry name" value="Pyrv_Knase_C_sf"/>
</dbReference>
<evidence type="ECO:0000313" key="20">
    <source>
        <dbReference type="Proteomes" id="UP001230268"/>
    </source>
</evidence>
<dbReference type="PRINTS" id="PR01050">
    <property type="entry name" value="PYRUVTKNASE"/>
</dbReference>
<comment type="similarity">
    <text evidence="4 15">Belongs to the pyruvate kinase family.</text>
</comment>
<dbReference type="GO" id="GO:0016301">
    <property type="term" value="F:kinase activity"/>
    <property type="evidence" value="ECO:0007669"/>
    <property type="project" value="UniProtKB-KW"/>
</dbReference>
<evidence type="ECO:0000256" key="3">
    <source>
        <dbReference type="ARBA" id="ARBA00004997"/>
    </source>
</evidence>
<evidence type="ECO:0000256" key="5">
    <source>
        <dbReference type="ARBA" id="ARBA00012142"/>
    </source>
</evidence>
<dbReference type="InterPro" id="IPR011037">
    <property type="entry name" value="Pyrv_Knase-like_insert_dom_sf"/>
</dbReference>
<keyword evidence="9 15" id="KW-0418">Kinase</keyword>
<feature type="compositionally biased region" description="Basic and acidic residues" evidence="16">
    <location>
        <begin position="1"/>
        <end position="21"/>
    </location>
</feature>
<keyword evidence="6 15" id="KW-0808">Transferase</keyword>
<dbReference type="InterPro" id="IPR015795">
    <property type="entry name" value="Pyrv_Knase_C"/>
</dbReference>
<dbReference type="GO" id="GO:0004743">
    <property type="term" value="F:pyruvate kinase activity"/>
    <property type="evidence" value="ECO:0007669"/>
    <property type="project" value="UniProtKB-EC"/>
</dbReference>
<dbReference type="SUPFAM" id="SSF51621">
    <property type="entry name" value="Phosphoenolpyruvate/pyruvate domain"/>
    <property type="match status" value="1"/>
</dbReference>
<keyword evidence="8" id="KW-0547">Nucleotide-binding</keyword>
<protein>
    <recommendedName>
        <fullName evidence="5 15">Pyruvate kinase</fullName>
        <ecNumber evidence="5 15">2.7.1.40</ecNumber>
    </recommendedName>
</protein>
<evidence type="ECO:0000256" key="12">
    <source>
        <dbReference type="ARBA" id="ARBA00023152"/>
    </source>
</evidence>
<evidence type="ECO:0000256" key="16">
    <source>
        <dbReference type="SAM" id="MobiDB-lite"/>
    </source>
</evidence>
<feature type="region of interest" description="Disordered" evidence="16">
    <location>
        <begin position="55"/>
        <end position="75"/>
    </location>
</feature>
<evidence type="ECO:0000256" key="4">
    <source>
        <dbReference type="ARBA" id="ARBA00008663"/>
    </source>
</evidence>
<dbReference type="Proteomes" id="UP001230268">
    <property type="component" value="Unassembled WGS sequence"/>
</dbReference>
<evidence type="ECO:0000313" key="19">
    <source>
        <dbReference type="EMBL" id="KAK1444516.1"/>
    </source>
</evidence>
<proteinExistence type="inferred from homology"/>
<dbReference type="AlphaFoldDB" id="A0AAD8PFK2"/>
<dbReference type="FunFam" id="2.40.33.10:FF:000001">
    <property type="entry name" value="Pyruvate kinase"/>
    <property type="match status" value="1"/>
</dbReference>
<dbReference type="NCBIfam" id="TIGR01064">
    <property type="entry name" value="pyruv_kin"/>
    <property type="match status" value="1"/>
</dbReference>
<keyword evidence="11 15" id="KW-0460">Magnesium</keyword>
<comment type="catalytic activity">
    <reaction evidence="14 15">
        <text>pyruvate + ATP = phosphoenolpyruvate + ADP + H(+)</text>
        <dbReference type="Rhea" id="RHEA:18157"/>
        <dbReference type="ChEBI" id="CHEBI:15361"/>
        <dbReference type="ChEBI" id="CHEBI:15378"/>
        <dbReference type="ChEBI" id="CHEBI:30616"/>
        <dbReference type="ChEBI" id="CHEBI:58702"/>
        <dbReference type="ChEBI" id="CHEBI:456216"/>
        <dbReference type="EC" id="2.7.1.40"/>
    </reaction>
</comment>
<keyword evidence="7" id="KW-0479">Metal-binding</keyword>
<feature type="domain" description="Pyruvate kinase C-terminal" evidence="18">
    <location>
        <begin position="882"/>
        <end position="995"/>
    </location>
</feature>
<dbReference type="InterPro" id="IPR015793">
    <property type="entry name" value="Pyrv_Knase_brl"/>
</dbReference>
<comment type="cofactor">
    <cofactor evidence="1">
        <name>Mg(2+)</name>
        <dbReference type="ChEBI" id="CHEBI:18420"/>
    </cofactor>
</comment>
<dbReference type="InterPro" id="IPR040442">
    <property type="entry name" value="Pyrv_kinase-like_dom_sf"/>
</dbReference>
<dbReference type="SUPFAM" id="SSF52935">
    <property type="entry name" value="PK C-terminal domain-like"/>
    <property type="match status" value="1"/>
</dbReference>
<dbReference type="EMBL" id="JAVEPI010000001">
    <property type="protein sequence ID" value="KAK1444516.1"/>
    <property type="molecule type" value="Genomic_DNA"/>
</dbReference>
<dbReference type="InterPro" id="IPR018209">
    <property type="entry name" value="Pyrv_Knase_AS"/>
</dbReference>
<keyword evidence="10" id="KW-0067">ATP-binding</keyword>
<feature type="compositionally biased region" description="Acidic residues" evidence="16">
    <location>
        <begin position="434"/>
        <end position="462"/>
    </location>
</feature>
<feature type="domain" description="Pyruvate kinase barrel" evidence="17">
    <location>
        <begin position="523"/>
        <end position="847"/>
    </location>
</feature>
<organism evidence="19 20">
    <name type="scientific">Babesia gibsoni</name>
    <dbReference type="NCBI Taxonomy" id="33632"/>
    <lineage>
        <taxon>Eukaryota</taxon>
        <taxon>Sar</taxon>
        <taxon>Alveolata</taxon>
        <taxon>Apicomplexa</taxon>
        <taxon>Aconoidasida</taxon>
        <taxon>Piroplasmida</taxon>
        <taxon>Babesiidae</taxon>
        <taxon>Babesia</taxon>
    </lineage>
</organism>
<evidence type="ECO:0000256" key="8">
    <source>
        <dbReference type="ARBA" id="ARBA00022741"/>
    </source>
</evidence>
<evidence type="ECO:0000259" key="18">
    <source>
        <dbReference type="Pfam" id="PF02887"/>
    </source>
</evidence>
<evidence type="ECO:0000256" key="14">
    <source>
        <dbReference type="ARBA" id="ARBA00048152"/>
    </source>
</evidence>
<comment type="cofactor">
    <cofactor evidence="2">
        <name>K(+)</name>
        <dbReference type="ChEBI" id="CHEBI:29103"/>
    </cofactor>
</comment>
<dbReference type="NCBIfam" id="NF004491">
    <property type="entry name" value="PRK05826.1"/>
    <property type="match status" value="1"/>
</dbReference>
<sequence>MTKKKTEAKAKLLAEKREKQEKKARKKLLKGTKEEDIGNIIKRYRYTREQADNGRLVDVDGGRPPPRASATFTPTQGDTTILFGGEFYDGVQVEVFNDVYFYNVNKQEWRLLQTNVKPPPRCAHQAAIFNNYLYIFGGEYATLNQFHHFNDMHRLCLKTLKWEPVDASGQIPTPRSGHRMVVWNGHWVLFGGFHDTTREITYYNDLYMFSFKAATWKRICQQRFVGAIPVPRAACVMVTHRNSNKILVFGGFTKTKDSDRNVCGTYHQDSWIINMDRANQEDVLVWEKINTKGFGVTNYKNFGVVVGGVSDSDTGGTSLKSIFYNNCYTLNVEQKRWYPLTMGKDDTADEPQEGAEALADKMDKVSIAEALPPRMNPLVFVSGNTLYVYGGIVEQGSVEVTLSDMWSFDIAKRDGWKRIDSGFNFKDIYKGELGMEEDSESESGESGDEGDDDSCEDDMNEMDTDKKIKKPHSKRIFPDLSRPLTCSTMSPARETEAVEFCQMSEISVGRILRKIQEDDIKNKRTHIVATMGPAIKDAETVAALIDNGVNVCRFNFSHGDHASQGKMLAMVREGIAKRPHANVGLMLDTKGPEIRTGFLKEHKPITLVHGQSLKITTDYTLEGDNECIACSYPKLTQSVKVGSRILIADGSLVCDVTEIHDDHVVVKVLNNATVGEKKNMNLPGVKVELPILSDKDINDIVNFGIPNNFDFIALSFAQSAEDIMECKRVLGEAGKHIKIIPKIENVEGIVNFDEILEVSDGVMIARGDLGMEIPLEKVCLAQKYMINKCNKAAKPVITATQMLESMITNPRPTRAEASDVVNAVLDGSDCVMLSGESANGKYPVECVNTMARVCFEAEDSIAHRKVFSEIIESSEKDVRTEESLARSVASLAMDLNAAAIISFSPDGYLTRYISKCKPACPVFSHSTEEHVVKYMSACRGVTGRRVPSFVNKEENIKNALEAAKEVHAAKKGDHVVVIYQDEKSIEETKDLIRVMRV</sequence>
<dbReference type="PANTHER" id="PTHR11817">
    <property type="entry name" value="PYRUVATE KINASE"/>
    <property type="match status" value="1"/>
</dbReference>
<comment type="caution">
    <text evidence="19">The sequence shown here is derived from an EMBL/GenBank/DDBJ whole genome shotgun (WGS) entry which is preliminary data.</text>
</comment>
<keyword evidence="20" id="KW-1185">Reference proteome</keyword>
<reference evidence="19" key="1">
    <citation type="submission" date="2023-08" db="EMBL/GenBank/DDBJ databases">
        <title>Draft sequence of the Babesia gibsoni genome.</title>
        <authorList>
            <person name="Yamagishi J.Y."/>
            <person name="Xuan X.X."/>
        </authorList>
    </citation>
    <scope>NUCLEOTIDE SEQUENCE</scope>
    <source>
        <strain evidence="19">Azabu</strain>
    </source>
</reference>
<name>A0AAD8PFK2_BABGI</name>
<feature type="region of interest" description="Disordered" evidence="16">
    <location>
        <begin position="1"/>
        <end position="29"/>
    </location>
</feature>
<dbReference type="Gene3D" id="3.40.1380.20">
    <property type="entry name" value="Pyruvate kinase, C-terminal domain"/>
    <property type="match status" value="1"/>
</dbReference>
<dbReference type="Pfam" id="PF00224">
    <property type="entry name" value="PK"/>
    <property type="match status" value="1"/>
</dbReference>
<dbReference type="Gene3D" id="3.20.20.60">
    <property type="entry name" value="Phosphoenolpyruvate-binding domains"/>
    <property type="match status" value="1"/>
</dbReference>
<dbReference type="Gene3D" id="2.40.33.10">
    <property type="entry name" value="PK beta-barrel domain-like"/>
    <property type="match status" value="1"/>
</dbReference>
<dbReference type="InterPro" id="IPR001697">
    <property type="entry name" value="Pyr_Knase"/>
</dbReference>
<dbReference type="GO" id="GO:0030955">
    <property type="term" value="F:potassium ion binding"/>
    <property type="evidence" value="ECO:0007669"/>
    <property type="project" value="InterPro"/>
</dbReference>
<dbReference type="NCBIfam" id="NF004978">
    <property type="entry name" value="PRK06354.1"/>
    <property type="match status" value="1"/>
</dbReference>
<dbReference type="SUPFAM" id="SSF117281">
    <property type="entry name" value="Kelch motif"/>
    <property type="match status" value="1"/>
</dbReference>
<gene>
    <name evidence="19" type="ORF">BgAZ_104220</name>
</gene>
<evidence type="ECO:0000256" key="10">
    <source>
        <dbReference type="ARBA" id="ARBA00022840"/>
    </source>
</evidence>
<evidence type="ECO:0000256" key="13">
    <source>
        <dbReference type="ARBA" id="ARBA00023317"/>
    </source>
</evidence>